<proteinExistence type="predicted"/>
<dbReference type="AlphaFoldDB" id="A0A1F6GA70"/>
<accession>A0A1F6GA70</accession>
<protein>
    <recommendedName>
        <fullName evidence="3">LSM domain-containing protein</fullName>
    </recommendedName>
</protein>
<gene>
    <name evidence="1" type="ORF">A2527_06550</name>
</gene>
<dbReference type="Proteomes" id="UP000178449">
    <property type="component" value="Unassembled WGS sequence"/>
</dbReference>
<sequence>MGLIETVNLSSQGSLTQKLAPLVGSRTVRIKISGGQELRGILSEVGADYLALLNDAEEERLIPFSALLFIQID</sequence>
<evidence type="ECO:0000313" key="2">
    <source>
        <dbReference type="Proteomes" id="UP000178449"/>
    </source>
</evidence>
<comment type="caution">
    <text evidence="1">The sequence shown here is derived from an EMBL/GenBank/DDBJ whole genome shotgun (WGS) entry which is preliminary data.</text>
</comment>
<reference evidence="1 2" key="1">
    <citation type="journal article" date="2016" name="Nat. Commun.">
        <title>Thousands of microbial genomes shed light on interconnected biogeochemical processes in an aquifer system.</title>
        <authorList>
            <person name="Anantharaman K."/>
            <person name="Brown C.T."/>
            <person name="Hug L.A."/>
            <person name="Sharon I."/>
            <person name="Castelle C.J."/>
            <person name="Probst A.J."/>
            <person name="Thomas B.C."/>
            <person name="Singh A."/>
            <person name="Wilkins M.J."/>
            <person name="Karaoz U."/>
            <person name="Brodie E.L."/>
            <person name="Williams K.H."/>
            <person name="Hubbard S.S."/>
            <person name="Banfield J.F."/>
        </authorList>
    </citation>
    <scope>NUCLEOTIDE SEQUENCE [LARGE SCALE GENOMIC DNA]</scope>
</reference>
<name>A0A1F6GA70_9PROT</name>
<evidence type="ECO:0000313" key="1">
    <source>
        <dbReference type="EMBL" id="OGG94994.1"/>
    </source>
</evidence>
<dbReference type="STRING" id="1817772.A2527_06550"/>
<organism evidence="1 2">
    <name type="scientific">Candidatus Lambdaproteobacteria bacterium RIFOXYD2_FULL_50_16</name>
    <dbReference type="NCBI Taxonomy" id="1817772"/>
    <lineage>
        <taxon>Bacteria</taxon>
        <taxon>Pseudomonadati</taxon>
        <taxon>Pseudomonadota</taxon>
        <taxon>Candidatus Lambdaproteobacteria</taxon>
    </lineage>
</organism>
<dbReference type="EMBL" id="MFNE01000030">
    <property type="protein sequence ID" value="OGG94994.1"/>
    <property type="molecule type" value="Genomic_DNA"/>
</dbReference>
<evidence type="ECO:0008006" key="3">
    <source>
        <dbReference type="Google" id="ProtNLM"/>
    </source>
</evidence>